<name>A0A1Y4I961_PARDI</name>
<dbReference type="EMBL" id="WKLT01000003">
    <property type="protein sequence ID" value="MRY57129.1"/>
    <property type="molecule type" value="Genomic_DNA"/>
</dbReference>
<reference evidence="2" key="2">
    <citation type="journal article" date="2018" name="BMC Genomics">
        <title>Whole genome sequencing and function prediction of 133 gut anaerobes isolated from chicken caecum in pure cultures.</title>
        <authorList>
            <person name="Medvecky M."/>
            <person name="Cejkova D."/>
            <person name="Polansky O."/>
            <person name="Karasova D."/>
            <person name="Kubasova T."/>
            <person name="Cizek A."/>
            <person name="Rychlik I."/>
        </authorList>
    </citation>
    <scope>NUCLEOTIDE SEQUENCE</scope>
    <source>
        <strain evidence="2">An199</strain>
    </source>
</reference>
<dbReference type="RefSeq" id="WP_009018495.1">
    <property type="nucleotide sequence ID" value="NZ_BAABYH010000001.1"/>
</dbReference>
<gene>
    <name evidence="2" type="ORF">B5F32_14730</name>
    <name evidence="1" type="ORF">GKD59_04210</name>
</gene>
<reference evidence="1 4" key="3">
    <citation type="journal article" date="2019" name="Nat. Med.">
        <title>A library of human gut bacterial isolates paired with longitudinal multiomics data enables mechanistic microbiome research.</title>
        <authorList>
            <person name="Poyet M."/>
            <person name="Groussin M."/>
            <person name="Gibbons S.M."/>
            <person name="Avila-Pacheco J."/>
            <person name="Jiang X."/>
            <person name="Kearney S.M."/>
            <person name="Perrotta A.R."/>
            <person name="Berdy B."/>
            <person name="Zhao S."/>
            <person name="Lieberman T.D."/>
            <person name="Swanson P.K."/>
            <person name="Smith M."/>
            <person name="Roesemann S."/>
            <person name="Alexander J.E."/>
            <person name="Rich S.A."/>
            <person name="Livny J."/>
            <person name="Vlamakis H."/>
            <person name="Clish C."/>
            <person name="Bullock K."/>
            <person name="Deik A."/>
            <person name="Scott J."/>
            <person name="Pierce K.A."/>
            <person name="Xavier R.J."/>
            <person name="Alm E.J."/>
        </authorList>
    </citation>
    <scope>NUCLEOTIDE SEQUENCE [LARGE SCALE GENOMIC DNA]</scope>
    <source>
        <strain evidence="1 4">BIOML-A41</strain>
    </source>
</reference>
<dbReference type="EMBL" id="NFJX01000014">
    <property type="protein sequence ID" value="OUP16825.1"/>
    <property type="molecule type" value="Genomic_DNA"/>
</dbReference>
<reference evidence="3" key="1">
    <citation type="submission" date="2017-04" db="EMBL/GenBank/DDBJ databases">
        <title>Function of individual gut microbiota members based on whole genome sequencing of pure cultures obtained from chicken caecum.</title>
        <authorList>
            <person name="Medvecky M."/>
            <person name="Cejkova D."/>
            <person name="Polansky O."/>
            <person name="Karasova D."/>
            <person name="Kubasova T."/>
            <person name="Cizek A."/>
            <person name="Rychlik I."/>
        </authorList>
    </citation>
    <scope>NUCLEOTIDE SEQUENCE [LARGE SCALE GENOMIC DNA]</scope>
    <source>
        <strain evidence="3">An199</strain>
    </source>
</reference>
<evidence type="ECO:0000313" key="4">
    <source>
        <dbReference type="Proteomes" id="UP000463337"/>
    </source>
</evidence>
<dbReference type="Proteomes" id="UP000195950">
    <property type="component" value="Unassembled WGS sequence"/>
</dbReference>
<sequence>MIRLEDICISNLMLDAIRYWQENDKGGLEEDVKAIDSAITFIACEHDAPGVLSEKESLSLIAALSFLKKRLCLFEGKEEPK</sequence>
<evidence type="ECO:0000313" key="3">
    <source>
        <dbReference type="Proteomes" id="UP000195950"/>
    </source>
</evidence>
<evidence type="ECO:0000313" key="1">
    <source>
        <dbReference type="EMBL" id="MRY57129.1"/>
    </source>
</evidence>
<protein>
    <submittedName>
        <fullName evidence="2">Uncharacterized protein</fullName>
    </submittedName>
</protein>
<proteinExistence type="predicted"/>
<organism evidence="2 3">
    <name type="scientific">Parabacteroides distasonis</name>
    <dbReference type="NCBI Taxonomy" id="823"/>
    <lineage>
        <taxon>Bacteria</taxon>
        <taxon>Pseudomonadati</taxon>
        <taxon>Bacteroidota</taxon>
        <taxon>Bacteroidia</taxon>
        <taxon>Bacteroidales</taxon>
        <taxon>Tannerellaceae</taxon>
        <taxon>Parabacteroides</taxon>
    </lineage>
</organism>
<dbReference type="Proteomes" id="UP000463337">
    <property type="component" value="Unassembled WGS sequence"/>
</dbReference>
<dbReference type="AlphaFoldDB" id="A0A1Y4I961"/>
<evidence type="ECO:0000313" key="2">
    <source>
        <dbReference type="EMBL" id="OUP16825.1"/>
    </source>
</evidence>
<accession>A0A1Y4I961</accession>
<comment type="caution">
    <text evidence="2">The sequence shown here is derived from an EMBL/GenBank/DDBJ whole genome shotgun (WGS) entry which is preliminary data.</text>
</comment>